<feature type="domain" description="Peptidase M16 N-terminal" evidence="3">
    <location>
        <begin position="65"/>
        <end position="113"/>
    </location>
</feature>
<proteinExistence type="inferred from homology"/>
<dbReference type="InterPro" id="IPR011765">
    <property type="entry name" value="Pept_M16_N"/>
</dbReference>
<evidence type="ECO:0000259" key="4">
    <source>
        <dbReference type="Pfam" id="PF05193"/>
    </source>
</evidence>
<sequence>MKVRERILKSCLPALLVIGLVGPLSSTAADSSFEELAGQVQRFELENGLRFLVLERHDAPVFTFFTLVNVGGVDESGGNTGLAHMFEHMAFKGTTSLGATDFKAEMQAMQKTDEAFDAWLSEHRKGILADPERLEDLDAAFKEAREEAGRYVTTNRFPELIEEYGGRGLNAFTGTDMTGYFYSLPSNKLEFWALLESDRFANPVLREFYKERDVVIEERRRGSESTPLGRLYNETLSVAFLAHPYRDGIIGHRSDLESFTRDDAREFYKTYYIANNMVIALVGDVDFETVEKLAKKYFSKIPSGPHPPYVDTIEPEQAAERRVIMEEEAQPVVMIEYHIPSKRHPDWYTYELLADILGSGRTSRLNEAISKRDKMVGRIGASVGTPGDKYPNLFSIFAIVAEGHKPLEVEEAIYQEIDRLVKDGVTQEELDKVRSRIKSGFVRRLRSNWGMAYQLAIFETEFGDGRRLFNVLDHYSGITPGDIQRVASEVFKKRNRTVGILKRPEPGESS</sequence>
<feature type="domain" description="Peptidase M16 C-terminal" evidence="4">
    <location>
        <begin position="258"/>
        <end position="435"/>
    </location>
</feature>
<dbReference type="Proteomes" id="UP000777784">
    <property type="component" value="Unassembled WGS sequence"/>
</dbReference>
<dbReference type="PANTHER" id="PTHR11851">
    <property type="entry name" value="METALLOPROTEASE"/>
    <property type="match status" value="1"/>
</dbReference>
<accession>A0A948W6E6</accession>
<feature type="chain" id="PRO_5037830390" evidence="2">
    <location>
        <begin position="29"/>
        <end position="510"/>
    </location>
</feature>
<comment type="similarity">
    <text evidence="1">Belongs to the peptidase M16 family.</text>
</comment>
<evidence type="ECO:0000256" key="2">
    <source>
        <dbReference type="SAM" id="SignalP"/>
    </source>
</evidence>
<name>A0A948W6E6_UNCEI</name>
<dbReference type="Pfam" id="PF00675">
    <property type="entry name" value="Peptidase_M16"/>
    <property type="match status" value="1"/>
</dbReference>
<dbReference type="InterPro" id="IPR011249">
    <property type="entry name" value="Metalloenz_LuxS/M16"/>
</dbReference>
<dbReference type="AlphaFoldDB" id="A0A948W6E6"/>
<evidence type="ECO:0000313" key="6">
    <source>
        <dbReference type="Proteomes" id="UP000777784"/>
    </source>
</evidence>
<dbReference type="Gene3D" id="3.30.830.10">
    <property type="entry name" value="Metalloenzyme, LuxS/M16 peptidase-like"/>
    <property type="match status" value="3"/>
</dbReference>
<feature type="signal peptide" evidence="2">
    <location>
        <begin position="1"/>
        <end position="28"/>
    </location>
</feature>
<gene>
    <name evidence="5" type="ORF">KJ970_08955</name>
</gene>
<comment type="caution">
    <text evidence="5">The sequence shown here is derived from an EMBL/GenBank/DDBJ whole genome shotgun (WGS) entry which is preliminary data.</text>
</comment>
<evidence type="ECO:0000313" key="5">
    <source>
        <dbReference type="EMBL" id="MBU2691045.1"/>
    </source>
</evidence>
<dbReference type="Pfam" id="PF05193">
    <property type="entry name" value="Peptidase_M16_C"/>
    <property type="match status" value="1"/>
</dbReference>
<reference evidence="5" key="1">
    <citation type="submission" date="2021-05" db="EMBL/GenBank/DDBJ databases">
        <title>Energy efficiency and biological interactions define the core microbiome of deep oligotrophic groundwater.</title>
        <authorList>
            <person name="Mehrshad M."/>
            <person name="Lopez-Fernandez M."/>
            <person name="Bell E."/>
            <person name="Bernier-Latmani R."/>
            <person name="Bertilsson S."/>
            <person name="Dopson M."/>
        </authorList>
    </citation>
    <scope>NUCLEOTIDE SEQUENCE</scope>
    <source>
        <strain evidence="5">Modern_marine.mb.64</strain>
    </source>
</reference>
<organism evidence="5 6">
    <name type="scientific">Eiseniibacteriota bacterium</name>
    <dbReference type="NCBI Taxonomy" id="2212470"/>
    <lineage>
        <taxon>Bacteria</taxon>
        <taxon>Candidatus Eiseniibacteriota</taxon>
    </lineage>
</organism>
<keyword evidence="2" id="KW-0732">Signal</keyword>
<evidence type="ECO:0000256" key="1">
    <source>
        <dbReference type="ARBA" id="ARBA00007261"/>
    </source>
</evidence>
<dbReference type="InterPro" id="IPR050361">
    <property type="entry name" value="MPP/UQCRC_Complex"/>
</dbReference>
<dbReference type="EMBL" id="JAHJDP010000042">
    <property type="protein sequence ID" value="MBU2691045.1"/>
    <property type="molecule type" value="Genomic_DNA"/>
</dbReference>
<dbReference type="GO" id="GO:0046872">
    <property type="term" value="F:metal ion binding"/>
    <property type="evidence" value="ECO:0007669"/>
    <property type="project" value="InterPro"/>
</dbReference>
<evidence type="ECO:0000259" key="3">
    <source>
        <dbReference type="Pfam" id="PF00675"/>
    </source>
</evidence>
<protein>
    <submittedName>
        <fullName evidence="5">Insulinase family protein</fullName>
    </submittedName>
</protein>
<dbReference type="SUPFAM" id="SSF63411">
    <property type="entry name" value="LuxS/MPP-like metallohydrolase"/>
    <property type="match status" value="2"/>
</dbReference>
<dbReference type="PANTHER" id="PTHR11851:SF49">
    <property type="entry name" value="MITOCHONDRIAL-PROCESSING PEPTIDASE SUBUNIT ALPHA"/>
    <property type="match status" value="1"/>
</dbReference>
<dbReference type="InterPro" id="IPR007863">
    <property type="entry name" value="Peptidase_M16_C"/>
</dbReference>